<feature type="domain" description="Aminotransferase class I/classII large" evidence="3">
    <location>
        <begin position="2"/>
        <end position="299"/>
    </location>
</feature>
<dbReference type="Gene3D" id="3.90.1150.10">
    <property type="entry name" value="Aspartate Aminotransferase, domain 1"/>
    <property type="match status" value="1"/>
</dbReference>
<dbReference type="PANTHER" id="PTHR13693:SF3">
    <property type="entry name" value="LD36009P"/>
    <property type="match status" value="1"/>
</dbReference>
<evidence type="ECO:0000313" key="5">
    <source>
        <dbReference type="Proteomes" id="UP000019141"/>
    </source>
</evidence>
<evidence type="ECO:0000256" key="1">
    <source>
        <dbReference type="ARBA" id="ARBA00001933"/>
    </source>
</evidence>
<keyword evidence="2" id="KW-0808">Transferase</keyword>
<dbReference type="InterPro" id="IPR015424">
    <property type="entry name" value="PyrdxlP-dep_Trfase"/>
</dbReference>
<dbReference type="HOGENOM" id="CLU_015846_11_3_7"/>
<proteinExistence type="predicted"/>
<dbReference type="Gene3D" id="3.40.640.10">
    <property type="entry name" value="Type I PLP-dependent aspartate aminotransferase-like (Major domain)"/>
    <property type="match status" value="1"/>
</dbReference>
<name>W4LFV7_ENTF1</name>
<evidence type="ECO:0000256" key="2">
    <source>
        <dbReference type="ARBA" id="ARBA00022679"/>
    </source>
</evidence>
<comment type="cofactor">
    <cofactor evidence="1">
        <name>pyridoxal 5'-phosphate</name>
        <dbReference type="ChEBI" id="CHEBI:597326"/>
    </cofactor>
</comment>
<dbReference type="Proteomes" id="UP000019141">
    <property type="component" value="Unassembled WGS sequence"/>
</dbReference>
<dbReference type="GO" id="GO:0016740">
    <property type="term" value="F:transferase activity"/>
    <property type="evidence" value="ECO:0007669"/>
    <property type="project" value="UniProtKB-KW"/>
</dbReference>
<sequence length="311" mass="34749">MHQQLEQELAHLVGVEDALAFVSGNTANVSTIGHLCGKRDLVLYDECSHDSVLKGIMLSGADSYGFRHNSWQDLNHILENKRTAYEKVLVFIEGIYSMEGDIADLHGFIEVKQRHKAILMVDECLSIGVLGHRGRGIAEHCGIDPARVDIWMGGLSKALSSCGGYIAGSKALVNYLRYTAPGFIFTTGITPANSMAALASIRVLRKESWRVTRLKELSEFFLNRAIELGFNTGKSQGTPVIPIFFQNPQACMSIYKYLYHHRINVQPIFYPAVPPNASRLRFFVTCTHREEELEQTLRTLAEGVDFMQIAL</sequence>
<dbReference type="AlphaFoldDB" id="W4LFV7"/>
<protein>
    <recommendedName>
        <fullName evidence="3">Aminotransferase class I/classII large domain-containing protein</fullName>
    </recommendedName>
</protein>
<dbReference type="PANTHER" id="PTHR13693">
    <property type="entry name" value="CLASS II AMINOTRANSFERASE/8-AMINO-7-OXONONANOATE SYNTHASE"/>
    <property type="match status" value="1"/>
</dbReference>
<organism evidence="4 5">
    <name type="scientific">Entotheonella factor</name>
    <dbReference type="NCBI Taxonomy" id="1429438"/>
    <lineage>
        <taxon>Bacteria</taxon>
        <taxon>Pseudomonadati</taxon>
        <taxon>Nitrospinota/Tectimicrobiota group</taxon>
        <taxon>Candidatus Tectimicrobiota</taxon>
        <taxon>Candidatus Entotheonellia</taxon>
        <taxon>Candidatus Entotheonellales</taxon>
        <taxon>Candidatus Entotheonellaceae</taxon>
        <taxon>Candidatus Entotheonella</taxon>
    </lineage>
</organism>
<dbReference type="InterPro" id="IPR015422">
    <property type="entry name" value="PyrdxlP-dep_Trfase_small"/>
</dbReference>
<dbReference type="InterPro" id="IPR004839">
    <property type="entry name" value="Aminotransferase_I/II_large"/>
</dbReference>
<evidence type="ECO:0000313" key="4">
    <source>
        <dbReference type="EMBL" id="ETW96226.1"/>
    </source>
</evidence>
<dbReference type="Pfam" id="PF00155">
    <property type="entry name" value="Aminotran_1_2"/>
    <property type="match status" value="1"/>
</dbReference>
<comment type="caution">
    <text evidence="4">The sequence shown here is derived from an EMBL/GenBank/DDBJ whole genome shotgun (WGS) entry which is preliminary data.</text>
</comment>
<gene>
    <name evidence="4" type="ORF">ETSY1_27485</name>
</gene>
<dbReference type="InterPro" id="IPR015421">
    <property type="entry name" value="PyrdxlP-dep_Trfase_major"/>
</dbReference>
<keyword evidence="5" id="KW-1185">Reference proteome</keyword>
<dbReference type="GO" id="GO:0030170">
    <property type="term" value="F:pyridoxal phosphate binding"/>
    <property type="evidence" value="ECO:0007669"/>
    <property type="project" value="InterPro"/>
</dbReference>
<accession>W4LFV7</accession>
<evidence type="ECO:0000259" key="3">
    <source>
        <dbReference type="Pfam" id="PF00155"/>
    </source>
</evidence>
<dbReference type="SUPFAM" id="SSF53383">
    <property type="entry name" value="PLP-dependent transferases"/>
    <property type="match status" value="1"/>
</dbReference>
<dbReference type="InterPro" id="IPR050087">
    <property type="entry name" value="AON_synthase_class-II"/>
</dbReference>
<reference evidence="4 5" key="1">
    <citation type="journal article" date="2014" name="Nature">
        <title>An environmental bacterial taxon with a large and distinct metabolic repertoire.</title>
        <authorList>
            <person name="Wilson M.C."/>
            <person name="Mori T."/>
            <person name="Ruckert C."/>
            <person name="Uria A.R."/>
            <person name="Helf M.J."/>
            <person name="Takada K."/>
            <person name="Gernert C."/>
            <person name="Steffens U.A."/>
            <person name="Heycke N."/>
            <person name="Schmitt S."/>
            <person name="Rinke C."/>
            <person name="Helfrich E.J."/>
            <person name="Brachmann A.O."/>
            <person name="Gurgui C."/>
            <person name="Wakimoto T."/>
            <person name="Kracht M."/>
            <person name="Crusemann M."/>
            <person name="Hentschel U."/>
            <person name="Abe I."/>
            <person name="Matsunaga S."/>
            <person name="Kalinowski J."/>
            <person name="Takeyama H."/>
            <person name="Piel J."/>
        </authorList>
    </citation>
    <scope>NUCLEOTIDE SEQUENCE [LARGE SCALE GENOMIC DNA]</scope>
    <source>
        <strain evidence="5">TSY1</strain>
    </source>
</reference>
<dbReference type="EMBL" id="AZHW01000819">
    <property type="protein sequence ID" value="ETW96226.1"/>
    <property type="molecule type" value="Genomic_DNA"/>
</dbReference>